<evidence type="ECO:0000313" key="4">
    <source>
        <dbReference type="EMBL" id="RWS06295.1"/>
    </source>
</evidence>
<dbReference type="GO" id="GO:0016787">
    <property type="term" value="F:hydrolase activity"/>
    <property type="evidence" value="ECO:0007669"/>
    <property type="project" value="UniProtKB-KW"/>
</dbReference>
<evidence type="ECO:0000259" key="3">
    <source>
        <dbReference type="Pfam" id="PF01425"/>
    </source>
</evidence>
<dbReference type="InterPro" id="IPR052739">
    <property type="entry name" value="FAAH2"/>
</dbReference>
<dbReference type="GO" id="GO:0012505">
    <property type="term" value="C:endomembrane system"/>
    <property type="evidence" value="ECO:0007669"/>
    <property type="project" value="TreeGrafter"/>
</dbReference>
<dbReference type="Proteomes" id="UP000285301">
    <property type="component" value="Unassembled WGS sequence"/>
</dbReference>
<dbReference type="OrthoDB" id="6428749at2759"/>
<name>A0A3S3QAH1_9ACAR</name>
<comment type="similarity">
    <text evidence="1">Belongs to the amidase family.</text>
</comment>
<dbReference type="Gene3D" id="3.90.1300.10">
    <property type="entry name" value="Amidase signature (AS) domain"/>
    <property type="match status" value="1"/>
</dbReference>
<gene>
    <name evidence="4" type="ORF">B4U79_02653</name>
</gene>
<protein>
    <submittedName>
        <fullName evidence="4">Fatty-acid amide hydrolase 2-like protein</fullName>
    </submittedName>
</protein>
<dbReference type="Pfam" id="PF01425">
    <property type="entry name" value="Amidase"/>
    <property type="match status" value="1"/>
</dbReference>
<dbReference type="STRING" id="1965070.A0A3S3QAH1"/>
<evidence type="ECO:0000313" key="5">
    <source>
        <dbReference type="Proteomes" id="UP000285301"/>
    </source>
</evidence>
<feature type="active site" description="Charge relay system" evidence="2">
    <location>
        <position position="204"/>
    </location>
</feature>
<dbReference type="PANTHER" id="PTHR43372:SF3">
    <property type="entry name" value="AT07710P-RELATED"/>
    <property type="match status" value="1"/>
</dbReference>
<dbReference type="AlphaFoldDB" id="A0A3S3QAH1"/>
<evidence type="ECO:0000256" key="1">
    <source>
        <dbReference type="ARBA" id="ARBA00009199"/>
    </source>
</evidence>
<keyword evidence="5" id="KW-1185">Reference proteome</keyword>
<feature type="active site" description="Charge relay system" evidence="2">
    <location>
        <position position="129"/>
    </location>
</feature>
<feature type="domain" description="Amidase" evidence="3">
    <location>
        <begin position="63"/>
        <end position="507"/>
    </location>
</feature>
<dbReference type="PANTHER" id="PTHR43372">
    <property type="entry name" value="FATTY-ACID AMIDE HYDROLASE"/>
    <property type="match status" value="1"/>
</dbReference>
<proteinExistence type="inferred from homology"/>
<dbReference type="PIRSF" id="PIRSF001221">
    <property type="entry name" value="Amidase_fungi"/>
    <property type="match status" value="1"/>
</dbReference>
<dbReference type="EMBL" id="NCKU01004213">
    <property type="protein sequence ID" value="RWS06295.1"/>
    <property type="molecule type" value="Genomic_DNA"/>
</dbReference>
<dbReference type="InterPro" id="IPR023631">
    <property type="entry name" value="Amidase_dom"/>
</dbReference>
<sequence>MMRVSALLKWFFRLFLDFYCYIYRVLFYSSQKHRIPAIKNKILLSSAVEIADKVRTGEWKAVDVIEAHINRILEVNTLINAVVEIRKEAFRDAQRIDEMIAAQLSNSKGETVKDSILNLPLLGVPFTCKDSVGVEGMRLTCGIVRRKHVLATETAVVVSRLQTAGAILIGITNVPEYSFWWDTENKLYGRTNNPYDLSTIPGGSSGGEAAIISSCGSVFGVGTDIGGSIRLPAFFCGIFGHKVTPGIIPTRGIFPLPDKQRECFFSIGPLCRYASDLLPILKVMSRDYIEKLPKLGEIVDLSRIDVFYMEDDYDPNKTRVDIEIRGAMMEAIRYLENAFKIRCKRFFFHKMRDSVSIWVSVMKSISDTTMANSLAENDGVNHINIYWEFIKSLFGYSKHTTSMMFMALVDAFFSKDSELIERELQKMQELKQQFSYLLGKNGIFLYPTHPETAPTHGTTVFKASNVGFVSIFNVLNTPVTQCTLGIATNGMPIGLQIVSNEYNDHLTIAVANELEKAFGGWVAPCTIDLLNTKQVINI</sequence>
<feature type="active site" description="Acyl-ester intermediate" evidence="2">
    <location>
        <position position="228"/>
    </location>
</feature>
<accession>A0A3S3QAH1</accession>
<reference evidence="4 5" key="1">
    <citation type="journal article" date="2018" name="Gigascience">
        <title>Genomes of trombidid mites reveal novel predicted allergens and laterally-transferred genes associated with secondary metabolism.</title>
        <authorList>
            <person name="Dong X."/>
            <person name="Chaisiri K."/>
            <person name="Xia D."/>
            <person name="Armstrong S.D."/>
            <person name="Fang Y."/>
            <person name="Donnelly M.J."/>
            <person name="Kadowaki T."/>
            <person name="McGarry J.W."/>
            <person name="Darby A.C."/>
            <person name="Makepeace B.L."/>
        </authorList>
    </citation>
    <scope>NUCLEOTIDE SEQUENCE [LARGE SCALE GENOMIC DNA]</scope>
    <source>
        <strain evidence="4">UoL-WK</strain>
    </source>
</reference>
<dbReference type="InterPro" id="IPR020556">
    <property type="entry name" value="Amidase_CS"/>
</dbReference>
<dbReference type="SUPFAM" id="SSF75304">
    <property type="entry name" value="Amidase signature (AS) enzymes"/>
    <property type="match status" value="1"/>
</dbReference>
<dbReference type="InterPro" id="IPR036928">
    <property type="entry name" value="AS_sf"/>
</dbReference>
<organism evidence="4 5">
    <name type="scientific">Dinothrombium tinctorium</name>
    <dbReference type="NCBI Taxonomy" id="1965070"/>
    <lineage>
        <taxon>Eukaryota</taxon>
        <taxon>Metazoa</taxon>
        <taxon>Ecdysozoa</taxon>
        <taxon>Arthropoda</taxon>
        <taxon>Chelicerata</taxon>
        <taxon>Arachnida</taxon>
        <taxon>Acari</taxon>
        <taxon>Acariformes</taxon>
        <taxon>Trombidiformes</taxon>
        <taxon>Prostigmata</taxon>
        <taxon>Anystina</taxon>
        <taxon>Parasitengona</taxon>
        <taxon>Trombidioidea</taxon>
        <taxon>Trombidiidae</taxon>
        <taxon>Dinothrombium</taxon>
    </lineage>
</organism>
<keyword evidence="4" id="KW-0378">Hydrolase</keyword>
<dbReference type="PROSITE" id="PS00571">
    <property type="entry name" value="AMIDASES"/>
    <property type="match status" value="1"/>
</dbReference>
<evidence type="ECO:0000256" key="2">
    <source>
        <dbReference type="PIRSR" id="PIRSR001221-1"/>
    </source>
</evidence>
<comment type="caution">
    <text evidence="4">The sequence shown here is derived from an EMBL/GenBank/DDBJ whole genome shotgun (WGS) entry which is preliminary data.</text>
</comment>